<keyword evidence="2" id="KW-1185">Reference proteome</keyword>
<dbReference type="EMBL" id="JBHUKY010000077">
    <property type="protein sequence ID" value="MFD2413745.1"/>
    <property type="molecule type" value="Genomic_DNA"/>
</dbReference>
<comment type="caution">
    <text evidence="1">The sequence shown here is derived from an EMBL/GenBank/DDBJ whole genome shotgun (WGS) entry which is preliminary data.</text>
</comment>
<accession>A0ABW5FFF3</accession>
<sequence length="98" mass="11662">MTTKKHVNLSLHEIKFNSMNHIPIMIVNRRNKEELELMKNLVQVLSTHQSKFRILKQTEDGVEELPLEMFMNSFELSRQIAQERERLDAILLKEDDEV</sequence>
<evidence type="ECO:0000313" key="2">
    <source>
        <dbReference type="Proteomes" id="UP001597448"/>
    </source>
</evidence>
<protein>
    <submittedName>
        <fullName evidence="1">Uncharacterized protein</fullName>
    </submittedName>
</protein>
<gene>
    <name evidence="1" type="ORF">ACFSX3_28145</name>
</gene>
<proteinExistence type="predicted"/>
<evidence type="ECO:0000313" key="1">
    <source>
        <dbReference type="EMBL" id="MFD2413745.1"/>
    </source>
</evidence>
<organism evidence="1 2">
    <name type="scientific">Paenibacillus rhizoplanae</name>
    <dbReference type="NCBI Taxonomy" id="1917181"/>
    <lineage>
        <taxon>Bacteria</taxon>
        <taxon>Bacillati</taxon>
        <taxon>Bacillota</taxon>
        <taxon>Bacilli</taxon>
        <taxon>Bacillales</taxon>
        <taxon>Paenibacillaceae</taxon>
        <taxon>Paenibacillus</taxon>
    </lineage>
</organism>
<dbReference type="Proteomes" id="UP001597448">
    <property type="component" value="Unassembled WGS sequence"/>
</dbReference>
<name>A0ABW5FFF3_9BACL</name>
<reference evidence="2" key="1">
    <citation type="journal article" date="2019" name="Int. J. Syst. Evol. Microbiol.">
        <title>The Global Catalogue of Microorganisms (GCM) 10K type strain sequencing project: providing services to taxonomists for standard genome sequencing and annotation.</title>
        <authorList>
            <consortium name="The Broad Institute Genomics Platform"/>
            <consortium name="The Broad Institute Genome Sequencing Center for Infectious Disease"/>
            <person name="Wu L."/>
            <person name="Ma J."/>
        </authorList>
    </citation>
    <scope>NUCLEOTIDE SEQUENCE [LARGE SCALE GENOMIC DNA]</scope>
    <source>
        <strain evidence="2">CCM 8725</strain>
    </source>
</reference>
<dbReference type="RefSeq" id="WP_076086847.1">
    <property type="nucleotide sequence ID" value="NZ_JBHUKY010000077.1"/>
</dbReference>